<dbReference type="GO" id="GO:0005886">
    <property type="term" value="C:plasma membrane"/>
    <property type="evidence" value="ECO:0007669"/>
    <property type="project" value="UniProtKB-SubCell"/>
</dbReference>
<reference evidence="7 8" key="1">
    <citation type="submission" date="2024-06" db="EMBL/GenBank/DDBJ databases">
        <title>A chromosome-level genome assembly of beet webworm, Loxostege sticticalis.</title>
        <authorList>
            <person name="Zhang Y."/>
        </authorList>
    </citation>
    <scope>NUCLEOTIDE SEQUENCE [LARGE SCALE GENOMIC DNA]</scope>
    <source>
        <strain evidence="7">AQ028</strain>
        <tissue evidence="7">Male pupae</tissue>
    </source>
</reference>
<feature type="transmembrane region" description="Helical" evidence="6">
    <location>
        <begin position="50"/>
        <end position="71"/>
    </location>
</feature>
<sequence length="150" mass="17459">MSCNFQFLISSNFQILLSNIFILYQMTTATILFIRFSLAMPESVQIKFKMLGICCILNLFDMTAHLFNLIYRCEKVYEQRKNIVSVLDHIIVDKTFDSSTRGSLVELRGLVYSRSIRFTTANFYRLDYGLIIAFCSVVTTFTIILLQSWK</sequence>
<keyword evidence="5 6" id="KW-0472">Membrane</keyword>
<evidence type="ECO:0000313" key="8">
    <source>
        <dbReference type="Proteomes" id="UP001549921"/>
    </source>
</evidence>
<evidence type="ECO:0008006" key="9">
    <source>
        <dbReference type="Google" id="ProtNLM"/>
    </source>
</evidence>
<name>A0ABD0SJR6_LOXSC</name>
<evidence type="ECO:0000256" key="6">
    <source>
        <dbReference type="SAM" id="Phobius"/>
    </source>
</evidence>
<dbReference type="Proteomes" id="UP001549921">
    <property type="component" value="Unassembled WGS sequence"/>
</dbReference>
<proteinExistence type="predicted"/>
<gene>
    <name evidence="7" type="ORF">ABMA28_006028</name>
</gene>
<feature type="transmembrane region" description="Helical" evidence="6">
    <location>
        <begin position="128"/>
        <end position="146"/>
    </location>
</feature>
<dbReference type="Pfam" id="PF08395">
    <property type="entry name" value="7tm_7"/>
    <property type="match status" value="1"/>
</dbReference>
<evidence type="ECO:0000256" key="2">
    <source>
        <dbReference type="ARBA" id="ARBA00022475"/>
    </source>
</evidence>
<comment type="caution">
    <text evidence="7">The sequence shown here is derived from an EMBL/GenBank/DDBJ whole genome shotgun (WGS) entry which is preliminary data.</text>
</comment>
<comment type="subcellular location">
    <subcellularLocation>
        <location evidence="1">Cell membrane</location>
        <topology evidence="1">Multi-pass membrane protein</topology>
    </subcellularLocation>
</comment>
<dbReference type="EMBL" id="JBEDNZ010000019">
    <property type="protein sequence ID" value="KAL0820083.1"/>
    <property type="molecule type" value="Genomic_DNA"/>
</dbReference>
<evidence type="ECO:0000313" key="7">
    <source>
        <dbReference type="EMBL" id="KAL0820083.1"/>
    </source>
</evidence>
<feature type="transmembrane region" description="Helical" evidence="6">
    <location>
        <begin position="15"/>
        <end position="38"/>
    </location>
</feature>
<dbReference type="AlphaFoldDB" id="A0ABD0SJR6"/>
<evidence type="ECO:0000256" key="4">
    <source>
        <dbReference type="ARBA" id="ARBA00022989"/>
    </source>
</evidence>
<evidence type="ECO:0000256" key="3">
    <source>
        <dbReference type="ARBA" id="ARBA00022692"/>
    </source>
</evidence>
<dbReference type="InterPro" id="IPR013604">
    <property type="entry name" value="7TM_chemorcpt"/>
</dbReference>
<evidence type="ECO:0000256" key="1">
    <source>
        <dbReference type="ARBA" id="ARBA00004651"/>
    </source>
</evidence>
<keyword evidence="2" id="KW-1003">Cell membrane</keyword>
<keyword evidence="3 6" id="KW-0812">Transmembrane</keyword>
<evidence type="ECO:0000256" key="5">
    <source>
        <dbReference type="ARBA" id="ARBA00023136"/>
    </source>
</evidence>
<protein>
    <recommendedName>
        <fullName evidence="9">Gustatory receptor</fullName>
    </recommendedName>
</protein>
<accession>A0ABD0SJR6</accession>
<keyword evidence="4 6" id="KW-1133">Transmembrane helix</keyword>
<organism evidence="7 8">
    <name type="scientific">Loxostege sticticalis</name>
    <name type="common">Beet webworm moth</name>
    <dbReference type="NCBI Taxonomy" id="481309"/>
    <lineage>
        <taxon>Eukaryota</taxon>
        <taxon>Metazoa</taxon>
        <taxon>Ecdysozoa</taxon>
        <taxon>Arthropoda</taxon>
        <taxon>Hexapoda</taxon>
        <taxon>Insecta</taxon>
        <taxon>Pterygota</taxon>
        <taxon>Neoptera</taxon>
        <taxon>Endopterygota</taxon>
        <taxon>Lepidoptera</taxon>
        <taxon>Glossata</taxon>
        <taxon>Ditrysia</taxon>
        <taxon>Pyraloidea</taxon>
        <taxon>Crambidae</taxon>
        <taxon>Pyraustinae</taxon>
        <taxon>Loxostege</taxon>
    </lineage>
</organism>